<evidence type="ECO:0000259" key="2">
    <source>
        <dbReference type="PROSITE" id="PS50089"/>
    </source>
</evidence>
<dbReference type="OrthoDB" id="2122982at2759"/>
<evidence type="ECO:0000313" key="4">
    <source>
        <dbReference type="Proteomes" id="UP001152607"/>
    </source>
</evidence>
<accession>A0A9W4U9C3</accession>
<dbReference type="Proteomes" id="UP001152607">
    <property type="component" value="Unassembled WGS sequence"/>
</dbReference>
<dbReference type="SUPFAM" id="SSF57850">
    <property type="entry name" value="RING/U-box"/>
    <property type="match status" value="1"/>
</dbReference>
<dbReference type="PANTHER" id="PTHR21540:SF0">
    <property type="entry name" value="PHD FAMILY PROTEIN"/>
    <property type="match status" value="1"/>
</dbReference>
<proteinExistence type="predicted"/>
<dbReference type="Pfam" id="PF13639">
    <property type="entry name" value="zf-RING_2"/>
    <property type="match status" value="1"/>
</dbReference>
<gene>
    <name evidence="3" type="ORF">PDIGIT_LOCUS4888</name>
</gene>
<dbReference type="InterPro" id="IPR039903">
    <property type="entry name" value="Zswim2"/>
</dbReference>
<sequence>MTVTKTRGATKKLGLLHEMVKFRAGDRRFAIHKNLIPADSSFILDRHDRKRKSISGECAICHREMDDQLEDITYCRAQCGQNLHAKCATNWVVLKKKCPFCRSDWLDAQEIHLELDEYAVQDYLTWLYGQEQYDLLADEFDVLGDSTVYSFFRPALHLLSVGIIMGDTSFAQATIQVMAEGWEKLQLQEIDKKEFGLIIWHVIDLIYGDDTILRQSKIYFVSQILPVVTEEREEFFDTLLGGDGSLPPSFYHDLSLVLLQKFGGQTRALKPFADFEKLNFNLESSYAEWL</sequence>
<dbReference type="PROSITE" id="PS50089">
    <property type="entry name" value="ZF_RING_2"/>
    <property type="match status" value="1"/>
</dbReference>
<evidence type="ECO:0000256" key="1">
    <source>
        <dbReference type="PROSITE-ProRule" id="PRU00175"/>
    </source>
</evidence>
<protein>
    <recommendedName>
        <fullName evidence="2">RING-type domain-containing protein</fullName>
    </recommendedName>
</protein>
<dbReference type="Gene3D" id="3.30.40.10">
    <property type="entry name" value="Zinc/RING finger domain, C3HC4 (zinc finger)"/>
    <property type="match status" value="1"/>
</dbReference>
<evidence type="ECO:0000313" key="3">
    <source>
        <dbReference type="EMBL" id="CAI6331859.1"/>
    </source>
</evidence>
<keyword evidence="1" id="KW-0479">Metal-binding</keyword>
<name>A0A9W4U9C3_9PLEO</name>
<keyword evidence="1" id="KW-0863">Zinc-finger</keyword>
<reference evidence="3" key="1">
    <citation type="submission" date="2023-01" db="EMBL/GenBank/DDBJ databases">
        <authorList>
            <person name="Van Ghelder C."/>
            <person name="Rancurel C."/>
        </authorList>
    </citation>
    <scope>NUCLEOTIDE SEQUENCE</scope>
    <source>
        <strain evidence="3">CNCM I-4278</strain>
    </source>
</reference>
<keyword evidence="4" id="KW-1185">Reference proteome</keyword>
<dbReference type="GO" id="GO:0008270">
    <property type="term" value="F:zinc ion binding"/>
    <property type="evidence" value="ECO:0007669"/>
    <property type="project" value="UniProtKB-KW"/>
</dbReference>
<dbReference type="EMBL" id="CAOQHR010000003">
    <property type="protein sequence ID" value="CAI6331859.1"/>
    <property type="molecule type" value="Genomic_DNA"/>
</dbReference>
<dbReference type="InterPro" id="IPR001841">
    <property type="entry name" value="Znf_RING"/>
</dbReference>
<organism evidence="3 4">
    <name type="scientific">Periconia digitata</name>
    <dbReference type="NCBI Taxonomy" id="1303443"/>
    <lineage>
        <taxon>Eukaryota</taxon>
        <taxon>Fungi</taxon>
        <taxon>Dikarya</taxon>
        <taxon>Ascomycota</taxon>
        <taxon>Pezizomycotina</taxon>
        <taxon>Dothideomycetes</taxon>
        <taxon>Pleosporomycetidae</taxon>
        <taxon>Pleosporales</taxon>
        <taxon>Massarineae</taxon>
        <taxon>Periconiaceae</taxon>
        <taxon>Periconia</taxon>
    </lineage>
</organism>
<keyword evidence="1" id="KW-0862">Zinc</keyword>
<comment type="caution">
    <text evidence="3">The sequence shown here is derived from an EMBL/GenBank/DDBJ whole genome shotgun (WGS) entry which is preliminary data.</text>
</comment>
<feature type="domain" description="RING-type" evidence="2">
    <location>
        <begin position="58"/>
        <end position="102"/>
    </location>
</feature>
<dbReference type="GO" id="GO:0061630">
    <property type="term" value="F:ubiquitin protein ligase activity"/>
    <property type="evidence" value="ECO:0007669"/>
    <property type="project" value="InterPro"/>
</dbReference>
<dbReference type="AlphaFoldDB" id="A0A9W4U9C3"/>
<dbReference type="PANTHER" id="PTHR21540">
    <property type="entry name" value="RING FINGER AND SWIM DOMAIN-CONTAINING PROTEIN 2"/>
    <property type="match status" value="1"/>
</dbReference>
<dbReference type="InterPro" id="IPR013083">
    <property type="entry name" value="Znf_RING/FYVE/PHD"/>
</dbReference>